<keyword evidence="3" id="KW-1185">Reference proteome</keyword>
<protein>
    <submittedName>
        <fullName evidence="2">Transglutaminase-like cysteine peptidase</fullName>
    </submittedName>
</protein>
<evidence type="ECO:0000313" key="2">
    <source>
        <dbReference type="EMBL" id="MBW0144025.1"/>
    </source>
</evidence>
<reference evidence="2 3" key="1">
    <citation type="submission" date="2021-07" db="EMBL/GenBank/DDBJ databases">
        <title>The draft genome sequence of Sphingomicrobium sp. B8.</title>
        <authorList>
            <person name="Mu L."/>
        </authorList>
    </citation>
    <scope>NUCLEOTIDE SEQUENCE [LARGE SCALE GENOMIC DNA]</scope>
    <source>
        <strain evidence="2 3">B8</strain>
    </source>
</reference>
<name>A0ABS6V394_9SPHN</name>
<feature type="chain" id="PRO_5046229568" evidence="1">
    <location>
        <begin position="26"/>
        <end position="209"/>
    </location>
</feature>
<accession>A0ABS6V394</accession>
<dbReference type="Pfam" id="PF06035">
    <property type="entry name" value="Peptidase_C93"/>
    <property type="match status" value="1"/>
</dbReference>
<dbReference type="PANTHER" id="PTHR39327">
    <property type="match status" value="1"/>
</dbReference>
<dbReference type="Proteomes" id="UP000698028">
    <property type="component" value="Unassembled WGS sequence"/>
</dbReference>
<evidence type="ECO:0000313" key="3">
    <source>
        <dbReference type="Proteomes" id="UP000698028"/>
    </source>
</evidence>
<proteinExistence type="predicted"/>
<sequence>MLNFKRAQLLPGLLFLTLLSSPAQAYPSEADARARLPFANGLLVANGAIHDRGRSMPDLIASSARLDRLVSPVAGLDERRQIAFVQSIVGELIAYRRDDILWGRSDHWASAKETLARRAGDCEDIALLKLAALSSLGVPRDRLALIVGTDSVRGDHAIAAVRSGGQWLMLDDDGIVRRDAPKRFKPIYTLVGQTAFLHGVNRSVRPAAN</sequence>
<evidence type="ECO:0000256" key="1">
    <source>
        <dbReference type="SAM" id="SignalP"/>
    </source>
</evidence>
<dbReference type="InterPro" id="IPR010319">
    <property type="entry name" value="Transglutaminase-like_Cys_pept"/>
</dbReference>
<dbReference type="EMBL" id="JAHVAH010000001">
    <property type="protein sequence ID" value="MBW0144025.1"/>
    <property type="molecule type" value="Genomic_DNA"/>
</dbReference>
<dbReference type="PANTHER" id="PTHR39327:SF1">
    <property type="entry name" value="BLR5470 PROTEIN"/>
    <property type="match status" value="1"/>
</dbReference>
<gene>
    <name evidence="2" type="ORF">KTQ36_01785</name>
</gene>
<feature type="signal peptide" evidence="1">
    <location>
        <begin position="1"/>
        <end position="25"/>
    </location>
</feature>
<organism evidence="2 3">
    <name type="scientific">Sphingomicrobium clamense</name>
    <dbReference type="NCBI Taxonomy" id="2851013"/>
    <lineage>
        <taxon>Bacteria</taxon>
        <taxon>Pseudomonadati</taxon>
        <taxon>Pseudomonadota</taxon>
        <taxon>Alphaproteobacteria</taxon>
        <taxon>Sphingomonadales</taxon>
        <taxon>Sphingomonadaceae</taxon>
        <taxon>Sphingomicrobium</taxon>
    </lineage>
</organism>
<keyword evidence="1" id="KW-0732">Signal</keyword>
<comment type="caution">
    <text evidence="2">The sequence shown here is derived from an EMBL/GenBank/DDBJ whole genome shotgun (WGS) entry which is preliminary data.</text>
</comment>
<dbReference type="RefSeq" id="WP_218632059.1">
    <property type="nucleotide sequence ID" value="NZ_JAHVAH010000001.1"/>
</dbReference>